<name>A0AA39HH41_9BILA</name>
<keyword evidence="2" id="KW-1185">Reference proteome</keyword>
<organism evidence="1 2">
    <name type="scientific">Steinernema hermaphroditum</name>
    <dbReference type="NCBI Taxonomy" id="289476"/>
    <lineage>
        <taxon>Eukaryota</taxon>
        <taxon>Metazoa</taxon>
        <taxon>Ecdysozoa</taxon>
        <taxon>Nematoda</taxon>
        <taxon>Chromadorea</taxon>
        <taxon>Rhabditida</taxon>
        <taxon>Tylenchina</taxon>
        <taxon>Panagrolaimomorpha</taxon>
        <taxon>Strongyloidoidea</taxon>
        <taxon>Steinernematidae</taxon>
        <taxon>Steinernema</taxon>
    </lineage>
</organism>
<evidence type="ECO:0000313" key="1">
    <source>
        <dbReference type="EMBL" id="KAK0405745.1"/>
    </source>
</evidence>
<sequence length="284" mass="32976">MCEIYFPNASDLFLYTLWSSFEFSSLPINMNSAKLRIDPAKNCLFVGKFLDEKKTTVEELKALPYALTTLVIQSKETAQKKRRTSLGFLKKLLRKREKRIDIHELFFLEACKTIREIWVVDPYADLDDVLKHPILINNTDSFSFASFTQKVCDFLIVHKRVRHLSIGEVRAPGLATVVKANPSLEYLFIRYQLLAIDVLSFVELLFATKHKPCVIDCMRCSDSREICSFLRHKGFVLETSFDSEDHTIIRATHLKHADYFVEIAFRRTLTIYALRTAEVIKTRH</sequence>
<proteinExistence type="predicted"/>
<reference evidence="1" key="1">
    <citation type="submission" date="2023-06" db="EMBL/GenBank/DDBJ databases">
        <title>Genomic analysis of the entomopathogenic nematode Steinernema hermaphroditum.</title>
        <authorList>
            <person name="Schwarz E.M."/>
            <person name="Heppert J.K."/>
            <person name="Baniya A."/>
            <person name="Schwartz H.T."/>
            <person name="Tan C.-H."/>
            <person name="Antoshechkin I."/>
            <person name="Sternberg P.W."/>
            <person name="Goodrich-Blair H."/>
            <person name="Dillman A.R."/>
        </authorList>
    </citation>
    <scope>NUCLEOTIDE SEQUENCE</scope>
    <source>
        <strain evidence="1">PS9179</strain>
        <tissue evidence="1">Whole animal</tissue>
    </source>
</reference>
<evidence type="ECO:0000313" key="2">
    <source>
        <dbReference type="Proteomes" id="UP001175271"/>
    </source>
</evidence>
<accession>A0AA39HH41</accession>
<dbReference type="EMBL" id="JAUCMV010000004">
    <property type="protein sequence ID" value="KAK0405745.1"/>
    <property type="molecule type" value="Genomic_DNA"/>
</dbReference>
<protein>
    <submittedName>
        <fullName evidence="1">Uncharacterized protein</fullName>
    </submittedName>
</protein>
<dbReference type="AlphaFoldDB" id="A0AA39HH41"/>
<dbReference type="Proteomes" id="UP001175271">
    <property type="component" value="Unassembled WGS sequence"/>
</dbReference>
<gene>
    <name evidence="1" type="ORF">QR680_018173</name>
</gene>
<comment type="caution">
    <text evidence="1">The sequence shown here is derived from an EMBL/GenBank/DDBJ whole genome shotgun (WGS) entry which is preliminary data.</text>
</comment>